<evidence type="ECO:0000256" key="1">
    <source>
        <dbReference type="SAM" id="Phobius"/>
    </source>
</evidence>
<dbReference type="NCBIfam" id="TIGR02185">
    <property type="entry name" value="Trep_Strep"/>
    <property type="match status" value="1"/>
</dbReference>
<keyword evidence="1" id="KW-1133">Transmembrane helix</keyword>
<evidence type="ECO:0000313" key="3">
    <source>
        <dbReference type="Proteomes" id="UP000780721"/>
    </source>
</evidence>
<dbReference type="Proteomes" id="UP000780721">
    <property type="component" value="Unassembled WGS sequence"/>
</dbReference>
<feature type="transmembrane region" description="Helical" evidence="1">
    <location>
        <begin position="12"/>
        <end position="31"/>
    </location>
</feature>
<accession>A0A930DX28</accession>
<feature type="transmembrane region" description="Helical" evidence="1">
    <location>
        <begin position="86"/>
        <end position="102"/>
    </location>
</feature>
<keyword evidence="1" id="KW-0812">Transmembrane</keyword>
<dbReference type="InterPro" id="IPR011733">
    <property type="entry name" value="CHP02185_IM"/>
</dbReference>
<dbReference type="AlphaFoldDB" id="A0A930DX28"/>
<sequence>MSRTKKSSKNAITAGVLITVYLVTYVVIGALSMPIPILFLLMPMIVALFAAPTYHMLLAKTKSATAIMIAAVLPSILLIATGHIPIAPLVSVPAGLLAVWVAKTGNYEDFKKNTISHLFFSLNLFGGFLPIWVMREAFFRSVQHGGLDQSFCDTVRAFTPLWMLPLMMAGTFLFSLAGSYLTKKILYKKLQSAGVLS</sequence>
<dbReference type="Pfam" id="PF09605">
    <property type="entry name" value="Trep_Strep"/>
    <property type="match status" value="1"/>
</dbReference>
<feature type="transmembrane region" description="Helical" evidence="1">
    <location>
        <begin position="114"/>
        <end position="133"/>
    </location>
</feature>
<feature type="transmembrane region" description="Helical" evidence="1">
    <location>
        <begin position="161"/>
        <end position="181"/>
    </location>
</feature>
<reference evidence="2" key="1">
    <citation type="submission" date="2020-04" db="EMBL/GenBank/DDBJ databases">
        <title>Deep metagenomics examines the oral microbiome during advanced dental caries in children, revealing novel taxa and co-occurrences with host molecules.</title>
        <authorList>
            <person name="Baker J.L."/>
            <person name="Morton J.T."/>
            <person name="Dinis M."/>
            <person name="Alvarez R."/>
            <person name="Tran N.C."/>
            <person name="Knight R."/>
            <person name="Edlund A."/>
        </authorList>
    </citation>
    <scope>NUCLEOTIDE SEQUENCE</scope>
    <source>
        <strain evidence="2">JCVI_48_bin.5</strain>
    </source>
</reference>
<dbReference type="EMBL" id="JABZRB010000302">
    <property type="protein sequence ID" value="MBF1305879.1"/>
    <property type="molecule type" value="Genomic_DNA"/>
</dbReference>
<evidence type="ECO:0000313" key="2">
    <source>
        <dbReference type="EMBL" id="MBF1305879.1"/>
    </source>
</evidence>
<feature type="transmembrane region" description="Helical" evidence="1">
    <location>
        <begin position="64"/>
        <end position="80"/>
    </location>
</feature>
<keyword evidence="1" id="KW-0472">Membrane</keyword>
<organism evidence="2 3">
    <name type="scientific">Oribacterium sinus</name>
    <dbReference type="NCBI Taxonomy" id="237576"/>
    <lineage>
        <taxon>Bacteria</taxon>
        <taxon>Bacillati</taxon>
        <taxon>Bacillota</taxon>
        <taxon>Clostridia</taxon>
        <taxon>Lachnospirales</taxon>
        <taxon>Lachnospiraceae</taxon>
        <taxon>Oribacterium</taxon>
    </lineage>
</organism>
<comment type="caution">
    <text evidence="2">The sequence shown here is derived from an EMBL/GenBank/DDBJ whole genome shotgun (WGS) entry which is preliminary data.</text>
</comment>
<protein>
    <submittedName>
        <fullName evidence="2">MptD family putative ECF transporter S component</fullName>
    </submittedName>
</protein>
<gene>
    <name evidence="2" type="ORF">HXM91_08565</name>
</gene>
<feature type="transmembrane region" description="Helical" evidence="1">
    <location>
        <begin position="37"/>
        <end position="57"/>
    </location>
</feature>
<proteinExistence type="predicted"/>
<name>A0A930DX28_9FIRM</name>